<evidence type="ECO:0000313" key="1">
    <source>
        <dbReference type="EMBL" id="EXC05824.1"/>
    </source>
</evidence>
<gene>
    <name evidence="1" type="ORF">J506_3009</name>
</gene>
<comment type="caution">
    <text evidence="1">The sequence shown here is derived from an EMBL/GenBank/DDBJ whole genome shotgun (WGS) entry which is preliminary data.</text>
</comment>
<proteinExistence type="predicted"/>
<accession>A0A009PB53</accession>
<evidence type="ECO:0000313" key="2">
    <source>
        <dbReference type="Proteomes" id="UP000021108"/>
    </source>
</evidence>
<dbReference type="AlphaFoldDB" id="A0A009PB53"/>
<protein>
    <submittedName>
        <fullName evidence="1">Uncharacterized protein</fullName>
    </submittedName>
</protein>
<dbReference type="Proteomes" id="UP000021108">
    <property type="component" value="Unassembled WGS sequence"/>
</dbReference>
<dbReference type="PATRIC" id="fig|1310607.3.peg.2913"/>
<sequence>MNICVGGELDGQKIEKEGRLLKASDIDPSFKTEYYKQVFNRDNTVFHFWLPIGSDLHDMSEKVLNILRAPKN</sequence>
<dbReference type="EMBL" id="JEXD01000031">
    <property type="protein sequence ID" value="EXC05824.1"/>
    <property type="molecule type" value="Genomic_DNA"/>
</dbReference>
<dbReference type="RefSeq" id="WP_001017703.1">
    <property type="nucleotide sequence ID" value="NZ_JEXD01000031.1"/>
</dbReference>
<name>A0A009PB53_ACIBA</name>
<reference evidence="1 2" key="1">
    <citation type="submission" date="2014-02" db="EMBL/GenBank/DDBJ databases">
        <title>Comparative genomics and transcriptomics to identify genetic mechanisms underlying the emergence of carbapenem resistant Acinetobacter baumannii (CRAb).</title>
        <authorList>
            <person name="Harris A.D."/>
            <person name="Johnson K.J."/>
            <person name="George J."/>
            <person name="Shefchek K."/>
            <person name="Daugherty S.C."/>
            <person name="Parankush S."/>
            <person name="Sadzewicz L."/>
            <person name="Tallon L."/>
            <person name="Sengamalay N."/>
            <person name="Hazen T.H."/>
            <person name="Rasko D.A."/>
        </authorList>
    </citation>
    <scope>NUCLEOTIDE SEQUENCE [LARGE SCALE GENOMIC DNA]</scope>
    <source>
        <strain evidence="1 2">625974</strain>
    </source>
</reference>
<organism evidence="1 2">
    <name type="scientific">Acinetobacter baumannii 625974</name>
    <dbReference type="NCBI Taxonomy" id="1310607"/>
    <lineage>
        <taxon>Bacteria</taxon>
        <taxon>Pseudomonadati</taxon>
        <taxon>Pseudomonadota</taxon>
        <taxon>Gammaproteobacteria</taxon>
        <taxon>Moraxellales</taxon>
        <taxon>Moraxellaceae</taxon>
        <taxon>Acinetobacter</taxon>
        <taxon>Acinetobacter calcoaceticus/baumannii complex</taxon>
    </lineage>
</organism>